<feature type="chain" id="PRO_5019489490" evidence="11">
    <location>
        <begin position="27"/>
        <end position="346"/>
    </location>
</feature>
<dbReference type="FunFam" id="3.90.290.10:FF:000007">
    <property type="entry name" value="Fibrillin 2"/>
    <property type="match status" value="1"/>
</dbReference>
<accession>A0A444V670</accession>
<comment type="caution">
    <text evidence="9">Lacks conserved residue(s) required for the propagation of feature annotation.</text>
</comment>
<evidence type="ECO:0000256" key="2">
    <source>
        <dbReference type="ARBA" id="ARBA00022525"/>
    </source>
</evidence>
<dbReference type="Pfam" id="PF07645">
    <property type="entry name" value="EGF_CA"/>
    <property type="match status" value="3"/>
</dbReference>
<evidence type="ECO:0000256" key="5">
    <source>
        <dbReference type="ARBA" id="ARBA00022729"/>
    </source>
</evidence>
<dbReference type="SUPFAM" id="SSF57581">
    <property type="entry name" value="TB module/8-cys domain"/>
    <property type="match status" value="2"/>
</dbReference>
<proteinExistence type="predicted"/>
<feature type="domain" description="EGF-like" evidence="12">
    <location>
        <begin position="248"/>
        <end position="289"/>
    </location>
</feature>
<evidence type="ECO:0000259" key="13">
    <source>
        <dbReference type="PROSITE" id="PS51364"/>
    </source>
</evidence>
<dbReference type="SMART" id="SM00179">
    <property type="entry name" value="EGF_CA"/>
    <property type="match status" value="4"/>
</dbReference>
<dbReference type="InterPro" id="IPR000742">
    <property type="entry name" value="EGF"/>
</dbReference>
<organism evidence="14 15">
    <name type="scientific">Acipenser ruthenus</name>
    <name type="common">Sterlet sturgeon</name>
    <dbReference type="NCBI Taxonomy" id="7906"/>
    <lineage>
        <taxon>Eukaryota</taxon>
        <taxon>Metazoa</taxon>
        <taxon>Chordata</taxon>
        <taxon>Craniata</taxon>
        <taxon>Vertebrata</taxon>
        <taxon>Euteleostomi</taxon>
        <taxon>Actinopterygii</taxon>
        <taxon>Chondrostei</taxon>
        <taxon>Acipenseriformes</taxon>
        <taxon>Acipenseridae</taxon>
        <taxon>Acipenser</taxon>
    </lineage>
</organism>
<comment type="caution">
    <text evidence="14">The sequence shown here is derived from an EMBL/GenBank/DDBJ whole genome shotgun (WGS) entry which is preliminary data.</text>
</comment>
<dbReference type="CDD" id="cd00054">
    <property type="entry name" value="EGF_CA"/>
    <property type="match status" value="2"/>
</dbReference>
<dbReference type="GO" id="GO:0005509">
    <property type="term" value="F:calcium ion binding"/>
    <property type="evidence" value="ECO:0007669"/>
    <property type="project" value="InterPro"/>
</dbReference>
<dbReference type="SUPFAM" id="SSF57184">
    <property type="entry name" value="Growth factor receptor domain"/>
    <property type="match status" value="1"/>
</dbReference>
<gene>
    <name evidence="14" type="ORF">EOD39_16324</name>
</gene>
<evidence type="ECO:0000313" key="14">
    <source>
        <dbReference type="EMBL" id="RXM95917.1"/>
    </source>
</evidence>
<dbReference type="FunFam" id="2.10.25.10:FF:000149">
    <property type="entry name" value="Fibrillin 2"/>
    <property type="match status" value="1"/>
</dbReference>
<feature type="domain" description="EGF-like" evidence="12">
    <location>
        <begin position="208"/>
        <end position="247"/>
    </location>
</feature>
<comment type="subcellular location">
    <subcellularLocation>
        <location evidence="1">Secreted</location>
        <location evidence="1">Extracellular space</location>
        <location evidence="1">Extracellular matrix</location>
    </subcellularLocation>
</comment>
<dbReference type="EMBL" id="SCEB01002005">
    <property type="protein sequence ID" value="RXM95917.1"/>
    <property type="molecule type" value="Genomic_DNA"/>
</dbReference>
<evidence type="ECO:0000259" key="12">
    <source>
        <dbReference type="PROSITE" id="PS50026"/>
    </source>
</evidence>
<feature type="domain" description="TB" evidence="13">
    <location>
        <begin position="295"/>
        <end position="340"/>
    </location>
</feature>
<keyword evidence="4 9" id="KW-0245">EGF-like domain</keyword>
<sequence length="346" mass="37643">MRLGCLLRFVLGFAAISSLSVKESEGAERDTEADIYSEQKASRSKRRGGDYRTGPCFSSVSNQMCQGQLSGIVCTKTLCCATVGRAWGHPCEMCPAQPHPCRRGFIPNIRTGACQDIDECSNVPGICNGGECSNTKGSYFCKCPQGYYTPPDGSRCIVILTQNITFGVNTCQLYRNLCINGRCIPTPGSYRCECNMGFMLDVRGECIDDVECDRNPCVSGDCVNTQGSYFCQCHAGFQSTATRTECRDIDECLANGRICNNGRCVNTDGSFHCVCNAGFEVTSDGRNCEDTHMRSTCYGGYKRGQCVKPFFGAVTKSECCCANIEYAFGEPCQPCPALNSGKLFAK</sequence>
<keyword evidence="8" id="KW-0325">Glycoprotein</keyword>
<evidence type="ECO:0000313" key="15">
    <source>
        <dbReference type="Proteomes" id="UP000289886"/>
    </source>
</evidence>
<evidence type="ECO:0000256" key="8">
    <source>
        <dbReference type="ARBA" id="ARBA00023180"/>
    </source>
</evidence>
<dbReference type="Pfam" id="PF00008">
    <property type="entry name" value="EGF"/>
    <property type="match status" value="1"/>
</dbReference>
<dbReference type="InterPro" id="IPR051145">
    <property type="entry name" value="GAS-SHBG-PROS"/>
</dbReference>
<dbReference type="InterPro" id="IPR009030">
    <property type="entry name" value="Growth_fac_rcpt_cys_sf"/>
</dbReference>
<dbReference type="Proteomes" id="UP000289886">
    <property type="component" value="Unassembled WGS sequence"/>
</dbReference>
<dbReference type="PROSITE" id="PS01187">
    <property type="entry name" value="EGF_CA"/>
    <property type="match status" value="2"/>
</dbReference>
<feature type="signal peptide" evidence="11">
    <location>
        <begin position="1"/>
        <end position="26"/>
    </location>
</feature>
<feature type="domain" description="TB" evidence="13">
    <location>
        <begin position="54"/>
        <end position="97"/>
    </location>
</feature>
<feature type="domain" description="EGF-like" evidence="12">
    <location>
        <begin position="116"/>
        <end position="157"/>
    </location>
</feature>
<dbReference type="InterPro" id="IPR049883">
    <property type="entry name" value="NOTCH1_EGF-like"/>
</dbReference>
<dbReference type="PANTHER" id="PTHR24040">
    <property type="entry name" value="LAMININ G-LIKE DOMAIN-CONTAINING PROTEIN"/>
    <property type="match status" value="1"/>
</dbReference>
<keyword evidence="6" id="KW-0677">Repeat</keyword>
<dbReference type="PROSITE" id="PS50026">
    <property type="entry name" value="EGF_3"/>
    <property type="match status" value="4"/>
</dbReference>
<dbReference type="InterPro" id="IPR001881">
    <property type="entry name" value="EGF-like_Ca-bd_dom"/>
</dbReference>
<dbReference type="InterPro" id="IPR036773">
    <property type="entry name" value="TB_dom_sf"/>
</dbReference>
<dbReference type="PROSITE" id="PS51364">
    <property type="entry name" value="TB"/>
    <property type="match status" value="2"/>
</dbReference>
<keyword evidence="7 9" id="KW-1015">Disulfide bond</keyword>
<feature type="region of interest" description="Disordered" evidence="10">
    <location>
        <begin position="28"/>
        <end position="50"/>
    </location>
</feature>
<feature type="disulfide bond" evidence="9">
    <location>
        <begin position="212"/>
        <end position="222"/>
    </location>
</feature>
<evidence type="ECO:0000256" key="4">
    <source>
        <dbReference type="ARBA" id="ARBA00022536"/>
    </source>
</evidence>
<keyword evidence="3" id="KW-0272">Extracellular matrix</keyword>
<keyword evidence="5 11" id="KW-0732">Signal</keyword>
<dbReference type="InterPro" id="IPR018097">
    <property type="entry name" value="EGF_Ca-bd_CS"/>
</dbReference>
<evidence type="ECO:0000256" key="9">
    <source>
        <dbReference type="PROSITE-ProRule" id="PRU00076"/>
    </source>
</evidence>
<keyword evidence="2" id="KW-0964">Secreted</keyword>
<dbReference type="Gene3D" id="2.10.25.10">
    <property type="entry name" value="Laminin"/>
    <property type="match status" value="4"/>
</dbReference>
<dbReference type="FunFam" id="2.10.25.10:FF:000003">
    <property type="entry name" value="fibrillin-1 isoform X1"/>
    <property type="match status" value="2"/>
</dbReference>
<name>A0A444V670_ACIRT</name>
<evidence type="ECO:0000256" key="7">
    <source>
        <dbReference type="ARBA" id="ARBA00023157"/>
    </source>
</evidence>
<evidence type="ECO:0000256" key="1">
    <source>
        <dbReference type="ARBA" id="ARBA00004498"/>
    </source>
</evidence>
<dbReference type="AlphaFoldDB" id="A0A444V670"/>
<dbReference type="PANTHER" id="PTHR24040:SF16">
    <property type="entry name" value="FIBRILLIN-2-LIKE PROTEIN"/>
    <property type="match status" value="1"/>
</dbReference>
<evidence type="ECO:0000256" key="6">
    <source>
        <dbReference type="ARBA" id="ARBA00022737"/>
    </source>
</evidence>
<dbReference type="Pfam" id="PF00683">
    <property type="entry name" value="TB"/>
    <property type="match status" value="2"/>
</dbReference>
<evidence type="ECO:0000256" key="11">
    <source>
        <dbReference type="SAM" id="SignalP"/>
    </source>
</evidence>
<dbReference type="InterPro" id="IPR017878">
    <property type="entry name" value="TB_dom"/>
</dbReference>
<dbReference type="PROSITE" id="PS00010">
    <property type="entry name" value="ASX_HYDROXYL"/>
    <property type="match status" value="3"/>
</dbReference>
<reference evidence="14 15" key="1">
    <citation type="submission" date="2019-01" db="EMBL/GenBank/DDBJ databases">
        <title>Draft Genome and Complete Hox-Cluster Characterization of the Sterlet Sturgeon (Acipenser ruthenus).</title>
        <authorList>
            <person name="Wei Q."/>
        </authorList>
    </citation>
    <scope>NUCLEOTIDE SEQUENCE [LARGE SCALE GENOMIC DNA]</scope>
    <source>
        <strain evidence="14">WHYD16114868_AA</strain>
        <tissue evidence="14">Blood</tissue>
    </source>
</reference>
<keyword evidence="15" id="KW-1185">Reference proteome</keyword>
<protein>
    <submittedName>
        <fullName evidence="14">Fibrillin-1</fullName>
    </submittedName>
</protein>
<feature type="domain" description="EGF-like" evidence="12">
    <location>
        <begin position="167"/>
        <end position="205"/>
    </location>
</feature>
<dbReference type="InterPro" id="IPR000152">
    <property type="entry name" value="EGF-type_Asp/Asn_hydroxyl_site"/>
</dbReference>
<dbReference type="Gene3D" id="3.90.290.10">
    <property type="entry name" value="TGF-beta binding (TB) domain"/>
    <property type="match status" value="2"/>
</dbReference>
<evidence type="ECO:0000256" key="10">
    <source>
        <dbReference type="SAM" id="MobiDB-lite"/>
    </source>
</evidence>
<dbReference type="SMART" id="SM00181">
    <property type="entry name" value="EGF"/>
    <property type="match status" value="4"/>
</dbReference>
<dbReference type="PROSITE" id="PS01186">
    <property type="entry name" value="EGF_2"/>
    <property type="match status" value="3"/>
</dbReference>
<dbReference type="FunFam" id="2.10.25.10:FF:000005">
    <property type="entry name" value="Fibrillin 2"/>
    <property type="match status" value="1"/>
</dbReference>
<evidence type="ECO:0000256" key="3">
    <source>
        <dbReference type="ARBA" id="ARBA00022530"/>
    </source>
</evidence>
<dbReference type="FunFam" id="3.90.290.10:FF:000003">
    <property type="entry name" value="Fibrillin 3"/>
    <property type="match status" value="1"/>
</dbReference>